<dbReference type="GO" id="GO:0003677">
    <property type="term" value="F:DNA binding"/>
    <property type="evidence" value="ECO:0007669"/>
    <property type="project" value="InterPro"/>
</dbReference>
<gene>
    <name evidence="1" type="ORF">CA606_15985</name>
</gene>
<dbReference type="AlphaFoldDB" id="A0A290N1F9"/>
<dbReference type="EMBL" id="CP023315">
    <property type="protein sequence ID" value="ATC33714.1"/>
    <property type="molecule type" value="Genomic_DNA"/>
</dbReference>
<dbReference type="InterPro" id="IPR011067">
    <property type="entry name" value="Plasmid_toxin/cell-grow_inhib"/>
</dbReference>
<name>A0A290N1F9_CAUVI</name>
<proteinExistence type="predicted"/>
<dbReference type="RefSeq" id="WP_096053080.1">
    <property type="nucleotide sequence ID" value="NZ_CP023315.3"/>
</dbReference>
<protein>
    <recommendedName>
        <fullName evidence="3">Type II toxin-antitoxin system PemK/MazF family toxin</fullName>
    </recommendedName>
</protein>
<reference evidence="2" key="1">
    <citation type="submission" date="2017-09" db="EMBL/GenBank/DDBJ databases">
        <title>Genome evolution observed in wild isolates of Caulobacter crescentus.</title>
        <authorList>
            <person name="Ely B."/>
            <person name="Wilson K."/>
            <person name="Scott D."/>
        </authorList>
    </citation>
    <scope>NUCLEOTIDE SEQUENCE [LARGE SCALE GENOMIC DNA]</scope>
    <source>
        <strain evidence="2">CB13b1a</strain>
    </source>
</reference>
<dbReference type="SUPFAM" id="SSF50118">
    <property type="entry name" value="Cell growth inhibitor/plasmid maintenance toxic component"/>
    <property type="match status" value="1"/>
</dbReference>
<dbReference type="Proteomes" id="UP000217311">
    <property type="component" value="Chromosome"/>
</dbReference>
<accession>A0A290N1F9</accession>
<dbReference type="InterPro" id="IPR003477">
    <property type="entry name" value="PemK-like"/>
</dbReference>
<sequence>MTLSYHPAPGAVLVCDYDTGFREPEMVKRRLCVVITPRLRRRDGLCTVVPLSTTVPHEPQDYHYALTFVRPLPKPWPGDRKWAKCDMLATVGYGRLSPIGIGRDAQGKRRYIYPHIDNDQLKSVRKAVLCALSLRELTIHL</sequence>
<evidence type="ECO:0000313" key="2">
    <source>
        <dbReference type="Proteomes" id="UP000217311"/>
    </source>
</evidence>
<evidence type="ECO:0008006" key="3">
    <source>
        <dbReference type="Google" id="ProtNLM"/>
    </source>
</evidence>
<evidence type="ECO:0000313" key="1">
    <source>
        <dbReference type="EMBL" id="ATC33714.1"/>
    </source>
</evidence>
<dbReference type="Gene3D" id="2.30.30.110">
    <property type="match status" value="1"/>
</dbReference>
<organism evidence="1 2">
    <name type="scientific">Caulobacter vibrioides</name>
    <name type="common">Caulobacter crescentus</name>
    <dbReference type="NCBI Taxonomy" id="155892"/>
    <lineage>
        <taxon>Bacteria</taxon>
        <taxon>Pseudomonadati</taxon>
        <taxon>Pseudomonadota</taxon>
        <taxon>Alphaproteobacteria</taxon>
        <taxon>Caulobacterales</taxon>
        <taxon>Caulobacteraceae</taxon>
        <taxon>Caulobacter</taxon>
    </lineage>
</organism>
<dbReference type="Pfam" id="PF02452">
    <property type="entry name" value="PemK_toxin"/>
    <property type="match status" value="1"/>
</dbReference>